<name>A0A8K0WYU1_9HYPO</name>
<reference evidence="1" key="1">
    <citation type="journal article" date="2021" name="Nat. Commun.">
        <title>Genetic determinants of endophytism in the Arabidopsis root mycobiome.</title>
        <authorList>
            <person name="Mesny F."/>
            <person name="Miyauchi S."/>
            <person name="Thiergart T."/>
            <person name="Pickel B."/>
            <person name="Atanasova L."/>
            <person name="Karlsson M."/>
            <person name="Huettel B."/>
            <person name="Barry K.W."/>
            <person name="Haridas S."/>
            <person name="Chen C."/>
            <person name="Bauer D."/>
            <person name="Andreopoulos W."/>
            <person name="Pangilinan J."/>
            <person name="LaButti K."/>
            <person name="Riley R."/>
            <person name="Lipzen A."/>
            <person name="Clum A."/>
            <person name="Drula E."/>
            <person name="Henrissat B."/>
            <person name="Kohler A."/>
            <person name="Grigoriev I.V."/>
            <person name="Martin F.M."/>
            <person name="Hacquard S."/>
        </authorList>
    </citation>
    <scope>NUCLEOTIDE SEQUENCE</scope>
    <source>
        <strain evidence="1">MPI-CAGE-CH-0235</strain>
    </source>
</reference>
<comment type="caution">
    <text evidence="1">The sequence shown here is derived from an EMBL/GenBank/DDBJ whole genome shotgun (WGS) entry which is preliminary data.</text>
</comment>
<dbReference type="AlphaFoldDB" id="A0A8K0WYU1"/>
<keyword evidence="2" id="KW-1185">Reference proteome</keyword>
<sequence length="144" mass="16460">MAWLEEFPVAVARHLISPPFLRPYFAIPSKNVANRSKRSWVYLGGVSFHSHAPPPPYRYLFFIAPLSCWTLIASPTRDRQDKKLYRCWLSSMPIPSLTIHTYISDPCPSPVYSQDPFFNLPRQSFFCSSSSSFSSLSHSSPPFI</sequence>
<proteinExistence type="predicted"/>
<dbReference type="Proteomes" id="UP000813444">
    <property type="component" value="Unassembled WGS sequence"/>
</dbReference>
<gene>
    <name evidence="1" type="ORF">B0I35DRAFT_40329</name>
</gene>
<dbReference type="EMBL" id="JAGPNK010000001">
    <property type="protein sequence ID" value="KAH7329251.1"/>
    <property type="molecule type" value="Genomic_DNA"/>
</dbReference>
<organism evidence="1 2">
    <name type="scientific">Stachybotrys elegans</name>
    <dbReference type="NCBI Taxonomy" id="80388"/>
    <lineage>
        <taxon>Eukaryota</taxon>
        <taxon>Fungi</taxon>
        <taxon>Dikarya</taxon>
        <taxon>Ascomycota</taxon>
        <taxon>Pezizomycotina</taxon>
        <taxon>Sordariomycetes</taxon>
        <taxon>Hypocreomycetidae</taxon>
        <taxon>Hypocreales</taxon>
        <taxon>Stachybotryaceae</taxon>
        <taxon>Stachybotrys</taxon>
    </lineage>
</organism>
<protein>
    <submittedName>
        <fullName evidence="1">Uncharacterized protein</fullName>
    </submittedName>
</protein>
<evidence type="ECO:0000313" key="1">
    <source>
        <dbReference type="EMBL" id="KAH7329251.1"/>
    </source>
</evidence>
<evidence type="ECO:0000313" key="2">
    <source>
        <dbReference type="Proteomes" id="UP000813444"/>
    </source>
</evidence>
<accession>A0A8K0WYU1</accession>